<sequence>MWRKTSHDCMLTHQNRFNERSCRRSYALLHGVSDGLNNRICRGFSNTDVITWIKAIANPAFADNNHTTRPPISKHQAKRTRDSQTMKLTLLFTLIIAALFGLVCCEDKPVAANTNEAATNPPAVEDVDADADAEAEQYGRHGGGGYRGGRYGGHYGGGYGRHHGGYGGGGHGRSY</sequence>
<comment type="caution">
    <text evidence="2">The sequence shown here is derived from an EMBL/GenBank/DDBJ whole genome shotgun (WGS) entry which is preliminary data.</text>
</comment>
<keyword evidence="1" id="KW-0812">Transmembrane</keyword>
<keyword evidence="1" id="KW-1133">Transmembrane helix</keyword>
<proteinExistence type="predicted"/>
<protein>
    <submittedName>
        <fullName evidence="2">Uncharacterized protein</fullName>
    </submittedName>
</protein>
<dbReference type="VEuPathDB" id="FungiDB:SeMB42_g04574"/>
<evidence type="ECO:0000256" key="1">
    <source>
        <dbReference type="SAM" id="Phobius"/>
    </source>
</evidence>
<gene>
    <name evidence="2" type="ORF">SeMB42_g04574</name>
</gene>
<organism evidence="2 3">
    <name type="scientific">Synchytrium endobioticum</name>
    <dbReference type="NCBI Taxonomy" id="286115"/>
    <lineage>
        <taxon>Eukaryota</taxon>
        <taxon>Fungi</taxon>
        <taxon>Fungi incertae sedis</taxon>
        <taxon>Chytridiomycota</taxon>
        <taxon>Chytridiomycota incertae sedis</taxon>
        <taxon>Chytridiomycetes</taxon>
        <taxon>Synchytriales</taxon>
        <taxon>Synchytriaceae</taxon>
        <taxon>Synchytrium</taxon>
    </lineage>
</organism>
<evidence type="ECO:0000313" key="3">
    <source>
        <dbReference type="Proteomes" id="UP000317494"/>
    </source>
</evidence>
<keyword evidence="1" id="KW-0472">Membrane</keyword>
<keyword evidence="3" id="KW-1185">Reference proteome</keyword>
<evidence type="ECO:0000313" key="2">
    <source>
        <dbReference type="EMBL" id="TPX43822.1"/>
    </source>
</evidence>
<feature type="transmembrane region" description="Helical" evidence="1">
    <location>
        <begin position="85"/>
        <end position="103"/>
    </location>
</feature>
<reference evidence="2 3" key="1">
    <citation type="journal article" date="2019" name="Sci. Rep.">
        <title>Comparative genomics of chytrid fungi reveal insights into the obligate biotrophic and pathogenic lifestyle of Synchytrium endobioticum.</title>
        <authorList>
            <person name="van de Vossenberg B.T.L.H."/>
            <person name="Warris S."/>
            <person name="Nguyen H.D.T."/>
            <person name="van Gent-Pelzer M.P.E."/>
            <person name="Joly D.L."/>
            <person name="van de Geest H.C."/>
            <person name="Bonants P.J.M."/>
            <person name="Smith D.S."/>
            <person name="Levesque C.A."/>
            <person name="van der Lee T.A.J."/>
        </authorList>
    </citation>
    <scope>NUCLEOTIDE SEQUENCE [LARGE SCALE GENOMIC DNA]</scope>
    <source>
        <strain evidence="2 3">MB42</strain>
    </source>
</reference>
<dbReference type="Proteomes" id="UP000317494">
    <property type="component" value="Unassembled WGS sequence"/>
</dbReference>
<dbReference type="EMBL" id="QEAN01000188">
    <property type="protein sequence ID" value="TPX43822.1"/>
    <property type="molecule type" value="Genomic_DNA"/>
</dbReference>
<dbReference type="AlphaFoldDB" id="A0A507CX63"/>
<dbReference type="Pfam" id="PF07172">
    <property type="entry name" value="GRP"/>
    <property type="match status" value="1"/>
</dbReference>
<dbReference type="InterPro" id="IPR010800">
    <property type="entry name" value="GRP"/>
</dbReference>
<name>A0A507CX63_9FUNG</name>
<accession>A0A507CX63</accession>